<dbReference type="EMBL" id="KZ452646">
    <property type="protein sequence ID" value="PKA48275.1"/>
    <property type="molecule type" value="Genomic_DNA"/>
</dbReference>
<gene>
    <name evidence="1" type="ORF">AXF42_Ash020710</name>
</gene>
<dbReference type="AlphaFoldDB" id="A0A2H9ZY88"/>
<dbReference type="OrthoDB" id="411211at2759"/>
<dbReference type="STRING" id="1088818.A0A2H9ZY88"/>
<name>A0A2H9ZY88_9ASPA</name>
<sequence>MEEWREIPRSTAKISWRRTVATQAALCLALYGAFSIGRPQGAKNRAARSGRESMRDPLDLYFLSVGGGFWPADEQTELLEQMRKAAEFYKAKFVINIGELGADDPLLQNATVHFSNLKIPWYTTTAPYGGTVKYFLRKIMMAHEEILDIVGVNTGLWLNAYLSFQSCAGQLYDAGGIAYLGNPGSIQNRQIPASQNETPDLMGEKRGFFIHRVTPLEIESYFIDLAGMIVSTSKIHQQNGRAVM</sequence>
<organism evidence="1 2">
    <name type="scientific">Apostasia shenzhenica</name>
    <dbReference type="NCBI Taxonomy" id="1088818"/>
    <lineage>
        <taxon>Eukaryota</taxon>
        <taxon>Viridiplantae</taxon>
        <taxon>Streptophyta</taxon>
        <taxon>Embryophyta</taxon>
        <taxon>Tracheophyta</taxon>
        <taxon>Spermatophyta</taxon>
        <taxon>Magnoliopsida</taxon>
        <taxon>Liliopsida</taxon>
        <taxon>Asparagales</taxon>
        <taxon>Orchidaceae</taxon>
        <taxon>Apostasioideae</taxon>
        <taxon>Apostasia</taxon>
    </lineage>
</organism>
<evidence type="ECO:0000313" key="1">
    <source>
        <dbReference type="EMBL" id="PKA48275.1"/>
    </source>
</evidence>
<keyword evidence="2" id="KW-1185">Reference proteome</keyword>
<proteinExistence type="predicted"/>
<accession>A0A2H9ZY88</accession>
<reference evidence="1 2" key="1">
    <citation type="journal article" date="2017" name="Nature">
        <title>The Apostasia genome and the evolution of orchids.</title>
        <authorList>
            <person name="Zhang G.Q."/>
            <person name="Liu K.W."/>
            <person name="Li Z."/>
            <person name="Lohaus R."/>
            <person name="Hsiao Y.Y."/>
            <person name="Niu S.C."/>
            <person name="Wang J.Y."/>
            <person name="Lin Y.C."/>
            <person name="Xu Q."/>
            <person name="Chen L.J."/>
            <person name="Yoshida K."/>
            <person name="Fujiwara S."/>
            <person name="Wang Z.W."/>
            <person name="Zhang Y.Q."/>
            <person name="Mitsuda N."/>
            <person name="Wang M."/>
            <person name="Liu G.H."/>
            <person name="Pecoraro L."/>
            <person name="Huang H.X."/>
            <person name="Xiao X.J."/>
            <person name="Lin M."/>
            <person name="Wu X.Y."/>
            <person name="Wu W.L."/>
            <person name="Chen Y.Y."/>
            <person name="Chang S.B."/>
            <person name="Sakamoto S."/>
            <person name="Ohme-Takagi M."/>
            <person name="Yagi M."/>
            <person name="Zeng S.J."/>
            <person name="Shen C.Y."/>
            <person name="Yeh C.M."/>
            <person name="Luo Y.B."/>
            <person name="Tsai W.C."/>
            <person name="Van de Peer Y."/>
            <person name="Liu Z.J."/>
        </authorList>
    </citation>
    <scope>NUCLEOTIDE SEQUENCE [LARGE SCALE GENOMIC DNA]</scope>
    <source>
        <strain evidence="2">cv. Shenzhen</strain>
        <tissue evidence="1">Stem</tissue>
    </source>
</reference>
<evidence type="ECO:0000313" key="2">
    <source>
        <dbReference type="Proteomes" id="UP000236161"/>
    </source>
</evidence>
<protein>
    <submittedName>
        <fullName evidence="1">Uncharacterized protein</fullName>
    </submittedName>
</protein>
<dbReference type="Proteomes" id="UP000236161">
    <property type="component" value="Unassembled WGS sequence"/>
</dbReference>